<proteinExistence type="predicted"/>
<evidence type="ECO:0008006" key="3">
    <source>
        <dbReference type="Google" id="ProtNLM"/>
    </source>
</evidence>
<evidence type="ECO:0000313" key="2">
    <source>
        <dbReference type="Proteomes" id="UP001519325"/>
    </source>
</evidence>
<dbReference type="EMBL" id="JAGGMR010000001">
    <property type="protein sequence ID" value="MBP2191394.1"/>
    <property type="molecule type" value="Genomic_DNA"/>
</dbReference>
<dbReference type="RefSeq" id="WP_245366066.1">
    <property type="nucleotide sequence ID" value="NZ_JAGGMR010000001.1"/>
</dbReference>
<gene>
    <name evidence="1" type="ORF">BJ987_004295</name>
</gene>
<sequence>MSTLSTPASGFRPVVNMCGRIGSESAGWDGELEPVTAGLCGVTVGGSMVICGKDFGMKLMFALWADGLGEWLHSAELRRELAAAGATELQVNICDADVDAAQVRHTTYDEPIAAIVSVWTEAAHESITAALSSVAKEVDGWIVDERTPIVPPPVESGVRTDALANFALLRIPVDLTREEWLHRWHDLHTTVAIETQDTFGYVQNTVREPITAGRRVDALVEELFPMAAMTSVHAFYGAADDADLQQRVTRMMESVVSFGAHLNLDLVPTSRYVYPLT</sequence>
<organism evidence="1 2">
    <name type="scientific">Nocardia goodfellowii</name>
    <dbReference type="NCBI Taxonomy" id="882446"/>
    <lineage>
        <taxon>Bacteria</taxon>
        <taxon>Bacillati</taxon>
        <taxon>Actinomycetota</taxon>
        <taxon>Actinomycetes</taxon>
        <taxon>Mycobacteriales</taxon>
        <taxon>Nocardiaceae</taxon>
        <taxon>Nocardia</taxon>
    </lineage>
</organism>
<evidence type="ECO:0000313" key="1">
    <source>
        <dbReference type="EMBL" id="MBP2191394.1"/>
    </source>
</evidence>
<reference evidence="1 2" key="1">
    <citation type="submission" date="2021-03" db="EMBL/GenBank/DDBJ databases">
        <title>Sequencing the genomes of 1000 actinobacteria strains.</title>
        <authorList>
            <person name="Klenk H.-P."/>
        </authorList>
    </citation>
    <scope>NUCLEOTIDE SEQUENCE [LARGE SCALE GENOMIC DNA]</scope>
    <source>
        <strain evidence="1 2">DSM 45516</strain>
    </source>
</reference>
<accession>A0ABS4QK28</accession>
<comment type="caution">
    <text evidence="1">The sequence shown here is derived from an EMBL/GenBank/DDBJ whole genome shotgun (WGS) entry which is preliminary data.</text>
</comment>
<name>A0ABS4QK28_9NOCA</name>
<protein>
    <recommendedName>
        <fullName evidence="3">EthD domain-containing protein</fullName>
    </recommendedName>
</protein>
<dbReference type="Proteomes" id="UP001519325">
    <property type="component" value="Unassembled WGS sequence"/>
</dbReference>
<keyword evidence="2" id="KW-1185">Reference proteome</keyword>